<dbReference type="Proteomes" id="UP000001219">
    <property type="component" value="Chromosome"/>
</dbReference>
<evidence type="ECO:0000259" key="2">
    <source>
        <dbReference type="Pfam" id="PF10400"/>
    </source>
</evidence>
<dbReference type="InterPro" id="IPR018309">
    <property type="entry name" value="Tscrpt_reg_PadR_C"/>
</dbReference>
<reference evidence="3 4" key="2">
    <citation type="journal article" date="2010" name="Stand. Genomic Sci.">
        <title>Complete genome sequence of Gordonia bronchialis type strain (3410).</title>
        <authorList>
            <person name="Ivanova N."/>
            <person name="Sikorski J."/>
            <person name="Jando M."/>
            <person name="Lapidus A."/>
            <person name="Nolan M."/>
            <person name="Lucas S."/>
            <person name="Del Rio T.G."/>
            <person name="Tice H."/>
            <person name="Copeland A."/>
            <person name="Cheng J.F."/>
            <person name="Chen F."/>
            <person name="Bruce D."/>
            <person name="Goodwin L."/>
            <person name="Pitluck S."/>
            <person name="Mavromatis K."/>
            <person name="Ovchinnikova G."/>
            <person name="Pati A."/>
            <person name="Chen A."/>
            <person name="Palaniappan K."/>
            <person name="Land M."/>
            <person name="Hauser L."/>
            <person name="Chang Y.J."/>
            <person name="Jeffries C.D."/>
            <person name="Chain P."/>
            <person name="Saunders E."/>
            <person name="Han C."/>
            <person name="Detter J.C."/>
            <person name="Brettin T."/>
            <person name="Rohde M."/>
            <person name="Goker M."/>
            <person name="Bristow J."/>
            <person name="Eisen J.A."/>
            <person name="Markowitz V."/>
            <person name="Hugenholtz P."/>
            <person name="Klenk H.P."/>
            <person name="Kyrpides N.C."/>
        </authorList>
    </citation>
    <scope>NUCLEOTIDE SEQUENCE [LARGE SCALE GENOMIC DNA]</scope>
    <source>
        <strain evidence="4">ATCC 25592 / DSM 43247 / BCRC 13721 / JCM 3198 / KCTC 3076 / NBRC 16047 / NCTC 10667</strain>
    </source>
</reference>
<dbReference type="eggNOG" id="COG1695">
    <property type="taxonomic scope" value="Bacteria"/>
</dbReference>
<dbReference type="Pfam" id="PF10400">
    <property type="entry name" value="Vir_act_alpha_C"/>
    <property type="match status" value="1"/>
</dbReference>
<organism evidence="3 4">
    <name type="scientific">Gordonia bronchialis (strain ATCC 25592 / DSM 43247 / BCRC 13721 / JCM 3198 / KCTC 3076 / NBRC 16047 / NCTC 10667)</name>
    <name type="common">Rhodococcus bronchialis</name>
    <dbReference type="NCBI Taxonomy" id="526226"/>
    <lineage>
        <taxon>Bacteria</taxon>
        <taxon>Bacillati</taxon>
        <taxon>Actinomycetota</taxon>
        <taxon>Actinomycetes</taxon>
        <taxon>Mycobacteriales</taxon>
        <taxon>Gordoniaceae</taxon>
        <taxon>Gordonia</taxon>
    </lineage>
</organism>
<protein>
    <submittedName>
        <fullName evidence="3">Transcriptional regulator PadR-like protein</fullName>
    </submittedName>
</protein>
<gene>
    <name evidence="3" type="ordered locus">Gbro_2505</name>
</gene>
<evidence type="ECO:0000259" key="1">
    <source>
        <dbReference type="Pfam" id="PF03551"/>
    </source>
</evidence>
<evidence type="ECO:0000313" key="3">
    <source>
        <dbReference type="EMBL" id="ACY21746.1"/>
    </source>
</evidence>
<name>D0LDX3_GORB4</name>
<sequence length="195" mass="21699">MSLRHAILAALLDGGASGYQLAKNFDVSVASYWFATPQQLYAELGRLEAAGLIAGREIIQDRRPNKRQFTLTDDGHRELEAFLDAGSKPTFMRDELLVRVYACDAGDTGRLIEDLRARADQAITKAEFIEGLLRKLRGDRSEDRFLAESPRIGPYLTGLRGIAFERENAAWCRRTAYVLDDRSATTGSTVTSPDE</sequence>
<feature type="domain" description="Transcription regulator PadR C-terminal" evidence="2">
    <location>
        <begin position="92"/>
        <end position="179"/>
    </location>
</feature>
<dbReference type="EMBL" id="CP001802">
    <property type="protein sequence ID" value="ACY21746.1"/>
    <property type="molecule type" value="Genomic_DNA"/>
</dbReference>
<dbReference type="Gene3D" id="6.10.140.190">
    <property type="match status" value="1"/>
</dbReference>
<dbReference type="RefSeq" id="WP_012834301.1">
    <property type="nucleotide sequence ID" value="NC_013441.1"/>
</dbReference>
<dbReference type="STRING" id="526226.Gbro_2505"/>
<keyword evidence="4" id="KW-1185">Reference proteome</keyword>
<accession>D0LDX3</accession>
<dbReference type="OrthoDB" id="3186544at2"/>
<dbReference type="Gene3D" id="1.10.10.10">
    <property type="entry name" value="Winged helix-like DNA-binding domain superfamily/Winged helix DNA-binding domain"/>
    <property type="match status" value="1"/>
</dbReference>
<dbReference type="HOGENOM" id="CLU_089258_1_4_11"/>
<evidence type="ECO:0000313" key="4">
    <source>
        <dbReference type="Proteomes" id="UP000001219"/>
    </source>
</evidence>
<dbReference type="InterPro" id="IPR036390">
    <property type="entry name" value="WH_DNA-bd_sf"/>
</dbReference>
<proteinExistence type="predicted"/>
<dbReference type="PANTHER" id="PTHR43252:SF4">
    <property type="entry name" value="TRANSCRIPTIONAL REGULATORY PROTEIN"/>
    <property type="match status" value="1"/>
</dbReference>
<dbReference type="AlphaFoldDB" id="D0LDX3"/>
<dbReference type="Pfam" id="PF03551">
    <property type="entry name" value="PadR"/>
    <property type="match status" value="1"/>
</dbReference>
<dbReference type="InterPro" id="IPR005149">
    <property type="entry name" value="Tscrpt_reg_PadR_N"/>
</dbReference>
<feature type="domain" description="Transcription regulator PadR N-terminal" evidence="1">
    <location>
        <begin position="7"/>
        <end position="80"/>
    </location>
</feature>
<dbReference type="SUPFAM" id="SSF46785">
    <property type="entry name" value="Winged helix' DNA-binding domain"/>
    <property type="match status" value="1"/>
</dbReference>
<reference evidence="4" key="1">
    <citation type="submission" date="2009-10" db="EMBL/GenBank/DDBJ databases">
        <title>The complete chromosome of Gordonia bronchialis DSM 43247.</title>
        <authorList>
            <consortium name="US DOE Joint Genome Institute (JGI-PGF)"/>
            <person name="Lucas S."/>
            <person name="Copeland A."/>
            <person name="Lapidus A."/>
            <person name="Glavina del Rio T."/>
            <person name="Dalin E."/>
            <person name="Tice H."/>
            <person name="Bruce D."/>
            <person name="Goodwin L."/>
            <person name="Pitluck S."/>
            <person name="Kyrpides N."/>
            <person name="Mavromatis K."/>
            <person name="Ivanova N."/>
            <person name="Ovchinnikova G."/>
            <person name="Saunders E."/>
            <person name="Brettin T."/>
            <person name="Detter J.C."/>
            <person name="Han C."/>
            <person name="Larimer F."/>
            <person name="Land M."/>
            <person name="Hauser L."/>
            <person name="Markowitz V."/>
            <person name="Cheng J.-F."/>
            <person name="Hugenholtz P."/>
            <person name="Woyke T."/>
            <person name="Wu D."/>
            <person name="Jando M."/>
            <person name="Schneider S."/>
            <person name="Goeker M."/>
            <person name="Klenk H.-P."/>
            <person name="Eisen J.A."/>
        </authorList>
    </citation>
    <scope>NUCLEOTIDE SEQUENCE [LARGE SCALE GENOMIC DNA]</scope>
    <source>
        <strain evidence="4">ATCC 25592 / DSM 43247 / BCRC 13721 / JCM 3198 / KCTC 3076 / NBRC 16047 / NCTC 10667</strain>
    </source>
</reference>
<dbReference type="PANTHER" id="PTHR43252">
    <property type="entry name" value="TRANSCRIPTIONAL REGULATOR YQJI"/>
    <property type="match status" value="1"/>
</dbReference>
<dbReference type="InterPro" id="IPR036388">
    <property type="entry name" value="WH-like_DNA-bd_sf"/>
</dbReference>
<dbReference type="KEGG" id="gbr:Gbro_2505"/>